<comment type="caution">
    <text evidence="1">The sequence shown here is derived from an EMBL/GenBank/DDBJ whole genome shotgun (WGS) entry which is preliminary data.</text>
</comment>
<reference evidence="1" key="1">
    <citation type="submission" date="2021-10" db="EMBL/GenBank/DDBJ databases">
        <title>Melipona bicolor Genome sequencing and assembly.</title>
        <authorList>
            <person name="Araujo N.S."/>
            <person name="Arias M.C."/>
        </authorList>
    </citation>
    <scope>NUCLEOTIDE SEQUENCE</scope>
    <source>
        <strain evidence="1">USP_2M_L1-L4_2017</strain>
        <tissue evidence="1">Whole body</tissue>
    </source>
</reference>
<gene>
    <name evidence="1" type="ORF">K0M31_017622</name>
</gene>
<protein>
    <submittedName>
        <fullName evidence="1">Uncharacterized protein</fullName>
    </submittedName>
</protein>
<evidence type="ECO:0000313" key="1">
    <source>
        <dbReference type="EMBL" id="KAK1131335.1"/>
    </source>
</evidence>
<name>A0AA40G5B4_9HYME</name>
<dbReference type="Proteomes" id="UP001177670">
    <property type="component" value="Unassembled WGS sequence"/>
</dbReference>
<sequence>MIRQLQNYLRFELFDTLMELEFNETNGSGFFKRNDKFQSFSNLRHSIIVYSRFLMFKEKLNQRLSKSDVSGNESDRCSLCRKASVSRFGYASSRNDKCKCAN</sequence>
<organism evidence="1 2">
    <name type="scientific">Melipona bicolor</name>
    <dbReference type="NCBI Taxonomy" id="60889"/>
    <lineage>
        <taxon>Eukaryota</taxon>
        <taxon>Metazoa</taxon>
        <taxon>Ecdysozoa</taxon>
        <taxon>Arthropoda</taxon>
        <taxon>Hexapoda</taxon>
        <taxon>Insecta</taxon>
        <taxon>Pterygota</taxon>
        <taxon>Neoptera</taxon>
        <taxon>Endopterygota</taxon>
        <taxon>Hymenoptera</taxon>
        <taxon>Apocrita</taxon>
        <taxon>Aculeata</taxon>
        <taxon>Apoidea</taxon>
        <taxon>Anthophila</taxon>
        <taxon>Apidae</taxon>
        <taxon>Melipona</taxon>
    </lineage>
</organism>
<keyword evidence="2" id="KW-1185">Reference proteome</keyword>
<evidence type="ECO:0000313" key="2">
    <source>
        <dbReference type="Proteomes" id="UP001177670"/>
    </source>
</evidence>
<dbReference type="AlphaFoldDB" id="A0AA40G5B4"/>
<proteinExistence type="predicted"/>
<dbReference type="EMBL" id="JAHYIQ010000006">
    <property type="protein sequence ID" value="KAK1131335.1"/>
    <property type="molecule type" value="Genomic_DNA"/>
</dbReference>
<accession>A0AA40G5B4</accession>